<reference evidence="2" key="1">
    <citation type="submission" date="2025-08" db="UniProtKB">
        <authorList>
            <consortium name="RefSeq"/>
        </authorList>
    </citation>
    <scope>IDENTIFICATION</scope>
</reference>
<evidence type="ECO:0000313" key="2">
    <source>
        <dbReference type="RefSeq" id="XP_010272950.1"/>
    </source>
</evidence>
<dbReference type="RefSeq" id="XP_010272950.1">
    <property type="nucleotide sequence ID" value="XM_010274648.2"/>
</dbReference>
<organism evidence="1 2">
    <name type="scientific">Nelumbo nucifera</name>
    <name type="common">Sacred lotus</name>
    <dbReference type="NCBI Taxonomy" id="4432"/>
    <lineage>
        <taxon>Eukaryota</taxon>
        <taxon>Viridiplantae</taxon>
        <taxon>Streptophyta</taxon>
        <taxon>Embryophyta</taxon>
        <taxon>Tracheophyta</taxon>
        <taxon>Spermatophyta</taxon>
        <taxon>Magnoliopsida</taxon>
        <taxon>Proteales</taxon>
        <taxon>Nelumbonaceae</taxon>
        <taxon>Nelumbo</taxon>
    </lineage>
</organism>
<protein>
    <submittedName>
        <fullName evidence="2">Uncharacterized protein LOC104608611</fullName>
    </submittedName>
</protein>
<evidence type="ECO:0000313" key="1">
    <source>
        <dbReference type="Proteomes" id="UP000189703"/>
    </source>
</evidence>
<keyword evidence="1" id="KW-1185">Reference proteome</keyword>
<dbReference type="Proteomes" id="UP000189703">
    <property type="component" value="Unplaced"/>
</dbReference>
<dbReference type="GeneID" id="104608611"/>
<dbReference type="AlphaFoldDB" id="A0A1U8B1B7"/>
<name>A0A1U8B1B7_NELNU</name>
<dbReference type="KEGG" id="nnu:104608611"/>
<gene>
    <name evidence="2" type="primary">LOC104608611</name>
</gene>
<sequence>MGTWWKRRCCSSSIYASPSTAPSVALIPLSILLPPKAITKLIRCCSRMVPASILGTTAVRMSNASDSPVRQTREQLHHNDKPSPVKQLRDHIIHHDNSGASEEELILYRDHGNNIFYS</sequence>
<proteinExistence type="predicted"/>
<accession>A0A1U8B1B7</accession>